<dbReference type="PANTHER" id="PTHR43196:SF2">
    <property type="entry name" value="PHOSPHOADENOSINE PHOSPHOSULFATE REDUCTASE"/>
    <property type="match status" value="1"/>
</dbReference>
<protein>
    <submittedName>
        <fullName evidence="2">Putative phosphoadenosine phosphosulfate</fullName>
    </submittedName>
</protein>
<dbReference type="EMBL" id="MT142850">
    <property type="protein sequence ID" value="QJA89514.1"/>
    <property type="molecule type" value="Genomic_DNA"/>
</dbReference>
<gene>
    <name evidence="2" type="ORF">MM415B02540_0013</name>
</gene>
<sequence>MQLDIFKGDKEKEAIEFIQKYEPPEGYFLGFSGGKDSVVLYDLTVKAGVKFEAYYSATGIDAPEVVKFIREYYPTVIHKRPKESFFALIPKKGYPTKRTRWCCDKLKKEPTKDIPLAHRMMGIRAEESVRRAARGRIDKLGKWMVYKPIFNWLEWEIWDYIDKNNLPVCSLYDEGFSRLGCVVCPFVDGPKLKKAMKQWPKHYLAFEKAMKKLWDKGKPNGEPWHESNFDEFLNNWYNGISSKKNKTPIWDETDEKN</sequence>
<dbReference type="PANTHER" id="PTHR43196">
    <property type="entry name" value="SULFATE ADENYLYLTRANSFERASE SUBUNIT 2"/>
    <property type="match status" value="1"/>
</dbReference>
<dbReference type="SUPFAM" id="SSF52402">
    <property type="entry name" value="Adenine nucleotide alpha hydrolases-like"/>
    <property type="match status" value="1"/>
</dbReference>
<name>A0A6M3L807_9ZZZZ</name>
<dbReference type="GO" id="GO:0003824">
    <property type="term" value="F:catalytic activity"/>
    <property type="evidence" value="ECO:0007669"/>
    <property type="project" value="InterPro"/>
</dbReference>
<dbReference type="InterPro" id="IPR014729">
    <property type="entry name" value="Rossmann-like_a/b/a_fold"/>
</dbReference>
<dbReference type="Pfam" id="PF01507">
    <property type="entry name" value="PAPS_reduct"/>
    <property type="match status" value="1"/>
</dbReference>
<feature type="domain" description="Phosphoadenosine phosphosulphate reductase" evidence="1">
    <location>
        <begin position="28"/>
        <end position="185"/>
    </location>
</feature>
<reference evidence="2" key="1">
    <citation type="submission" date="2020-03" db="EMBL/GenBank/DDBJ databases">
        <title>The deep terrestrial virosphere.</title>
        <authorList>
            <person name="Holmfeldt K."/>
            <person name="Nilsson E."/>
            <person name="Simone D."/>
            <person name="Lopez-Fernandez M."/>
            <person name="Wu X."/>
            <person name="de Brujin I."/>
            <person name="Lundin D."/>
            <person name="Andersson A."/>
            <person name="Bertilsson S."/>
            <person name="Dopson M."/>
        </authorList>
    </citation>
    <scope>NUCLEOTIDE SEQUENCE</scope>
    <source>
        <strain evidence="2">MM415B02540</strain>
    </source>
</reference>
<dbReference type="InterPro" id="IPR002500">
    <property type="entry name" value="PAPS_reduct_dom"/>
</dbReference>
<dbReference type="AlphaFoldDB" id="A0A6M3L807"/>
<dbReference type="Gene3D" id="3.40.50.620">
    <property type="entry name" value="HUPs"/>
    <property type="match status" value="1"/>
</dbReference>
<evidence type="ECO:0000259" key="1">
    <source>
        <dbReference type="Pfam" id="PF01507"/>
    </source>
</evidence>
<accession>A0A6M3L807</accession>
<dbReference type="InterPro" id="IPR050128">
    <property type="entry name" value="Sulfate_adenylyltrnsfr_sub2"/>
</dbReference>
<proteinExistence type="predicted"/>
<organism evidence="2">
    <name type="scientific">viral metagenome</name>
    <dbReference type="NCBI Taxonomy" id="1070528"/>
    <lineage>
        <taxon>unclassified sequences</taxon>
        <taxon>metagenomes</taxon>
        <taxon>organismal metagenomes</taxon>
    </lineage>
</organism>
<evidence type="ECO:0000313" key="2">
    <source>
        <dbReference type="EMBL" id="QJA89514.1"/>
    </source>
</evidence>